<evidence type="ECO:0000259" key="1">
    <source>
        <dbReference type="Pfam" id="PF00561"/>
    </source>
</evidence>
<protein>
    <recommendedName>
        <fullName evidence="1">AB hydrolase-1 domain-containing protein</fullName>
    </recommendedName>
</protein>
<comment type="caution">
    <text evidence="2">The sequence shown here is derived from an EMBL/GenBank/DDBJ whole genome shotgun (WGS) entry which is preliminary data.</text>
</comment>
<dbReference type="STRING" id="1802164.A3H51_00705"/>
<proteinExistence type="predicted"/>
<dbReference type="AlphaFoldDB" id="A0A1G2HJK1"/>
<dbReference type="EMBL" id="MHOJ01000014">
    <property type="protein sequence ID" value="OGZ62635.1"/>
    <property type="molecule type" value="Genomic_DNA"/>
</dbReference>
<dbReference type="SUPFAM" id="SSF53474">
    <property type="entry name" value="alpha/beta-Hydrolases"/>
    <property type="match status" value="1"/>
</dbReference>
<dbReference type="Pfam" id="PF00561">
    <property type="entry name" value="Abhydrolase_1"/>
    <property type="match status" value="1"/>
</dbReference>
<name>A0A1G2HJK1_9BACT</name>
<evidence type="ECO:0000313" key="3">
    <source>
        <dbReference type="Proteomes" id="UP000178509"/>
    </source>
</evidence>
<dbReference type="InterPro" id="IPR029058">
    <property type="entry name" value="AB_hydrolase_fold"/>
</dbReference>
<dbReference type="Proteomes" id="UP000178509">
    <property type="component" value="Unassembled WGS sequence"/>
</dbReference>
<feature type="domain" description="AB hydrolase-1" evidence="1">
    <location>
        <begin position="24"/>
        <end position="155"/>
    </location>
</feature>
<dbReference type="PANTHER" id="PTHR42886:SF29">
    <property type="entry name" value="PUMMELIG, ISOFORM A"/>
    <property type="match status" value="1"/>
</dbReference>
<organism evidence="2 3">
    <name type="scientific">Candidatus Spechtbacteria bacterium RIFCSPLOWO2_02_FULL_38_8</name>
    <dbReference type="NCBI Taxonomy" id="1802164"/>
    <lineage>
        <taxon>Bacteria</taxon>
        <taxon>Candidatus Spechtiibacteriota</taxon>
    </lineage>
</organism>
<dbReference type="Gene3D" id="3.40.50.1820">
    <property type="entry name" value="alpha/beta hydrolase"/>
    <property type="match status" value="1"/>
</dbReference>
<sequence length="296" mass="33679">MIEGVSIVLNKRIKWKRMGDANNPTLVLLHGLGNNMSQWKDVEKQLSRHFDIFMFDLVGFGGSDDFEETELNVSFPIWLMDELFTEFGIKKPILLGESFGGLLALEYTLKRQENVRKLVLMDSAGLGREICLKYRLSTLPVLGEAFVSEDANYPGVEGIPIKPGSLFRIFSNIIRFAFVKIILRRPIQLDREEKNNLKLLRHGVNLFGQKPTIRRDKKLKQLKIPVLVLHGLEDVIFPLMQAVRAFGAIPNTWGNSPIFFKGGGHNPLNLDRYKDKLLAKENIEKFVVSIIEFGLA</sequence>
<dbReference type="PRINTS" id="PR00111">
    <property type="entry name" value="ABHYDROLASE"/>
</dbReference>
<dbReference type="InterPro" id="IPR000073">
    <property type="entry name" value="AB_hydrolase_1"/>
</dbReference>
<gene>
    <name evidence="2" type="ORF">A3H51_00705</name>
</gene>
<reference evidence="2 3" key="1">
    <citation type="journal article" date="2016" name="Nat. Commun.">
        <title>Thousands of microbial genomes shed light on interconnected biogeochemical processes in an aquifer system.</title>
        <authorList>
            <person name="Anantharaman K."/>
            <person name="Brown C.T."/>
            <person name="Hug L.A."/>
            <person name="Sharon I."/>
            <person name="Castelle C.J."/>
            <person name="Probst A.J."/>
            <person name="Thomas B.C."/>
            <person name="Singh A."/>
            <person name="Wilkins M.J."/>
            <person name="Karaoz U."/>
            <person name="Brodie E.L."/>
            <person name="Williams K.H."/>
            <person name="Hubbard S.S."/>
            <person name="Banfield J.F."/>
        </authorList>
    </citation>
    <scope>NUCLEOTIDE SEQUENCE [LARGE SCALE GENOMIC DNA]</scope>
</reference>
<dbReference type="PANTHER" id="PTHR42886">
    <property type="entry name" value="RE40534P-RELATED"/>
    <property type="match status" value="1"/>
</dbReference>
<accession>A0A1G2HJK1</accession>
<evidence type="ECO:0000313" key="2">
    <source>
        <dbReference type="EMBL" id="OGZ62635.1"/>
    </source>
</evidence>